<organism evidence="4 5">
    <name type="scientific">[Actinomadura] parvosata subsp. kistnae</name>
    <dbReference type="NCBI Taxonomy" id="1909395"/>
    <lineage>
        <taxon>Bacteria</taxon>
        <taxon>Bacillati</taxon>
        <taxon>Actinomycetota</taxon>
        <taxon>Actinomycetes</taxon>
        <taxon>Streptosporangiales</taxon>
        <taxon>Streptosporangiaceae</taxon>
        <taxon>Nonomuraea</taxon>
    </lineage>
</organism>
<dbReference type="Pfam" id="PF00589">
    <property type="entry name" value="Phage_integrase"/>
    <property type="match status" value="1"/>
</dbReference>
<keyword evidence="5" id="KW-1185">Reference proteome</keyword>
<evidence type="ECO:0000313" key="4">
    <source>
        <dbReference type="EMBL" id="AQZ67574.1"/>
    </source>
</evidence>
<evidence type="ECO:0000256" key="1">
    <source>
        <dbReference type="ARBA" id="ARBA00023172"/>
    </source>
</evidence>
<dbReference type="PROSITE" id="PS51898">
    <property type="entry name" value="TYR_RECOMBINASE"/>
    <property type="match status" value="1"/>
</dbReference>
<feature type="compositionally biased region" description="Basic and acidic residues" evidence="2">
    <location>
        <begin position="309"/>
        <end position="333"/>
    </location>
</feature>
<dbReference type="PANTHER" id="PTHR30349:SF64">
    <property type="entry name" value="PROPHAGE INTEGRASE INTD-RELATED"/>
    <property type="match status" value="1"/>
</dbReference>
<dbReference type="InterPro" id="IPR002104">
    <property type="entry name" value="Integrase_catalytic"/>
</dbReference>
<evidence type="ECO:0000256" key="2">
    <source>
        <dbReference type="SAM" id="MobiDB-lite"/>
    </source>
</evidence>
<feature type="domain" description="Tyr recombinase" evidence="3">
    <location>
        <begin position="236"/>
        <end position="453"/>
    </location>
</feature>
<dbReference type="GO" id="GO:0003677">
    <property type="term" value="F:DNA binding"/>
    <property type="evidence" value="ECO:0007669"/>
    <property type="project" value="InterPro"/>
</dbReference>
<dbReference type="EMBL" id="CP017717">
    <property type="protein sequence ID" value="AQZ67574.1"/>
    <property type="molecule type" value="Genomic_DNA"/>
</dbReference>
<evidence type="ECO:0000313" key="5">
    <source>
        <dbReference type="Proteomes" id="UP000190797"/>
    </source>
</evidence>
<dbReference type="PANTHER" id="PTHR30349">
    <property type="entry name" value="PHAGE INTEGRASE-RELATED"/>
    <property type="match status" value="1"/>
</dbReference>
<dbReference type="Gene3D" id="1.10.443.10">
    <property type="entry name" value="Intergrase catalytic core"/>
    <property type="match status" value="1"/>
</dbReference>
<dbReference type="RefSeq" id="WP_080043879.1">
    <property type="nucleotide sequence ID" value="NZ_CP017717.1"/>
</dbReference>
<dbReference type="SUPFAM" id="SSF56349">
    <property type="entry name" value="DNA breaking-rejoining enzymes"/>
    <property type="match status" value="1"/>
</dbReference>
<sequence>MSDTTFNVRVFKTERRKNAKGVVTSYRVLWQTNGLNWKRSFQKEAQADAFRSKLVTAARNGEPFSLTTGEPISWARADRPDMSWYRFACKFVDMKWTDASAKHRAGIAYALTMATFGMLDSSTYPYDARDIRTALRRWGFNTKARPRCPSGTREILEWVERHSLRVSALSMAVTARAMLNAATTRLDGKRVAATSNRRHRVILTNAMTYAVELKLLDKNPIPDLKWKVVKTTFQVDRRSVVNPDQARALLAAVERQKPSGALLMPFFAALYFAGLRPEEAVNLREKEMTLPDAADTWGEFYLTSATPDAGKEWTDTGDQRDTRGLKHRAEGETRSVPCPPELVAILRKHLKENGTGPAGRVFYGTHGGVLATSTIKRIWDKARKEALTSEEYASPLAKRPYDLRHACLSTWLNAGVSPKQVAEWAGNSVEILHRTYEKCLVGHDEIAMRRIAEVLGPIPREGIGKDHPETTGENRTQPDSER</sequence>
<dbReference type="InterPro" id="IPR050090">
    <property type="entry name" value="Tyrosine_recombinase_XerCD"/>
</dbReference>
<keyword evidence="1" id="KW-0233">DNA recombination</keyword>
<proteinExistence type="predicted"/>
<dbReference type="InterPro" id="IPR013762">
    <property type="entry name" value="Integrase-like_cat_sf"/>
</dbReference>
<feature type="region of interest" description="Disordered" evidence="2">
    <location>
        <begin position="308"/>
        <end position="334"/>
    </location>
</feature>
<dbReference type="GO" id="GO:0006310">
    <property type="term" value="P:DNA recombination"/>
    <property type="evidence" value="ECO:0007669"/>
    <property type="project" value="UniProtKB-KW"/>
</dbReference>
<dbReference type="InterPro" id="IPR011010">
    <property type="entry name" value="DNA_brk_join_enz"/>
</dbReference>
<dbReference type="OrthoDB" id="3773913at2"/>
<dbReference type="AlphaFoldDB" id="A0A1V0ABH8"/>
<accession>A0A1V0ABH8</accession>
<feature type="compositionally biased region" description="Basic and acidic residues" evidence="2">
    <location>
        <begin position="462"/>
        <end position="482"/>
    </location>
</feature>
<dbReference type="GO" id="GO:0015074">
    <property type="term" value="P:DNA integration"/>
    <property type="evidence" value="ECO:0007669"/>
    <property type="project" value="InterPro"/>
</dbReference>
<name>A0A1V0ABH8_9ACTN</name>
<gene>
    <name evidence="4" type="ORF">BKM31_44415</name>
</gene>
<reference evidence="5" key="1">
    <citation type="journal article" date="2017" name="Med. Chem. Commun.">
        <title>Nonomuraea sp. ATCC 55076 harbours the largest actinomycete chromosome to date and the kistamicin biosynthetic gene cluster.</title>
        <authorList>
            <person name="Nazari B."/>
            <person name="Forneris C.C."/>
            <person name="Gibson M.I."/>
            <person name="Moon K."/>
            <person name="Schramma K.R."/>
            <person name="Seyedsayamdost M.R."/>
        </authorList>
    </citation>
    <scope>NUCLEOTIDE SEQUENCE [LARGE SCALE GENOMIC DNA]</scope>
    <source>
        <strain evidence="5">ATCC 55076</strain>
    </source>
</reference>
<evidence type="ECO:0000259" key="3">
    <source>
        <dbReference type="PROSITE" id="PS51898"/>
    </source>
</evidence>
<dbReference type="KEGG" id="noa:BKM31_44415"/>
<dbReference type="Proteomes" id="UP000190797">
    <property type="component" value="Chromosome"/>
</dbReference>
<dbReference type="STRING" id="1909395.BKM31_44415"/>
<protein>
    <submittedName>
        <fullName evidence="4">Integrase</fullName>
    </submittedName>
</protein>
<feature type="region of interest" description="Disordered" evidence="2">
    <location>
        <begin position="459"/>
        <end position="482"/>
    </location>
</feature>